<dbReference type="PANTHER" id="PTHR19136">
    <property type="entry name" value="MOLYBDENUM COFACTOR GUANYLYLTRANSFERASE"/>
    <property type="match status" value="1"/>
</dbReference>
<keyword evidence="3" id="KW-0479">Metal-binding</keyword>
<evidence type="ECO:0000259" key="10">
    <source>
        <dbReference type="Pfam" id="PF20058"/>
    </source>
</evidence>
<dbReference type="InterPro" id="IPR029044">
    <property type="entry name" value="Nucleotide-diphossugar_trans"/>
</dbReference>
<dbReference type="SUPFAM" id="SSF53448">
    <property type="entry name" value="Nucleotide-diphospho-sugar transferases"/>
    <property type="match status" value="1"/>
</dbReference>
<keyword evidence="1" id="KW-0963">Cytoplasm</keyword>
<keyword evidence="2 11" id="KW-0808">Transferase</keyword>
<name>A0AAU0MJ58_9MICO</name>
<evidence type="ECO:0000256" key="6">
    <source>
        <dbReference type="ARBA" id="ARBA00023134"/>
    </source>
</evidence>
<dbReference type="Pfam" id="PF12804">
    <property type="entry name" value="NTP_transf_3"/>
    <property type="match status" value="1"/>
</dbReference>
<dbReference type="GO" id="GO:0006777">
    <property type="term" value="P:Mo-molybdopterin cofactor biosynthetic process"/>
    <property type="evidence" value="ECO:0007669"/>
    <property type="project" value="UniProtKB-KW"/>
</dbReference>
<evidence type="ECO:0000313" key="12">
    <source>
        <dbReference type="Proteomes" id="UP001329313"/>
    </source>
</evidence>
<evidence type="ECO:0000259" key="9">
    <source>
        <dbReference type="Pfam" id="PF12804"/>
    </source>
</evidence>
<evidence type="ECO:0000256" key="2">
    <source>
        <dbReference type="ARBA" id="ARBA00022679"/>
    </source>
</evidence>
<feature type="domain" description="DUF6457" evidence="10">
    <location>
        <begin position="212"/>
        <end position="293"/>
    </location>
</feature>
<evidence type="ECO:0000256" key="1">
    <source>
        <dbReference type="ARBA" id="ARBA00022490"/>
    </source>
</evidence>
<dbReference type="EMBL" id="CP137080">
    <property type="protein sequence ID" value="WOQ70200.1"/>
    <property type="molecule type" value="Genomic_DNA"/>
</dbReference>
<sequence>MIDGSLDAIILAGGRASRLGGVAKPLLEVGGRPLLTLAVDAAADAGARRIVVAAPPLRDDPRVRWVREDPPFGGPVAGIVAALPLTDATWVLVLPADLPRARDAVARLRAARPGPDGVRMVDAGGRTQPLTAIYRAQALRAAASALPHGGRDLPVRALVADLRVRDVQDADESALDVDTWQDLEEARRRQGVPQAAPETERTMSSENSRTLPPEALDAWAAALRERFDLTGDDLPVSLVLDLARDVANDVARPAAPFSAFAAGFVAGRAGGSPEQVREAVAAVVDLAAAWKRDGS</sequence>
<protein>
    <submittedName>
        <fullName evidence="11">NTP transferase domain-containing protein</fullName>
    </submittedName>
</protein>
<dbReference type="InterPro" id="IPR045598">
    <property type="entry name" value="DUF6457"/>
</dbReference>
<dbReference type="GO" id="GO:0016779">
    <property type="term" value="F:nucleotidyltransferase activity"/>
    <property type="evidence" value="ECO:0007669"/>
    <property type="project" value="UniProtKB-ARBA"/>
</dbReference>
<evidence type="ECO:0000256" key="7">
    <source>
        <dbReference type="ARBA" id="ARBA00023150"/>
    </source>
</evidence>
<keyword evidence="5" id="KW-0460">Magnesium</keyword>
<evidence type="ECO:0000256" key="8">
    <source>
        <dbReference type="SAM" id="MobiDB-lite"/>
    </source>
</evidence>
<evidence type="ECO:0000256" key="4">
    <source>
        <dbReference type="ARBA" id="ARBA00022741"/>
    </source>
</evidence>
<feature type="domain" description="MobA-like NTP transferase" evidence="9">
    <location>
        <begin position="8"/>
        <end position="151"/>
    </location>
</feature>
<organism evidence="11 12">
    <name type="scientific">Microbacterium limosum</name>
    <dbReference type="NCBI Taxonomy" id="3079935"/>
    <lineage>
        <taxon>Bacteria</taxon>
        <taxon>Bacillati</taxon>
        <taxon>Actinomycetota</taxon>
        <taxon>Actinomycetes</taxon>
        <taxon>Micrococcales</taxon>
        <taxon>Microbacteriaceae</taxon>
        <taxon>Microbacterium</taxon>
    </lineage>
</organism>
<dbReference type="KEGG" id="mliy:RYJ27_03010"/>
<proteinExistence type="predicted"/>
<dbReference type="Gene3D" id="3.90.550.10">
    <property type="entry name" value="Spore Coat Polysaccharide Biosynthesis Protein SpsA, Chain A"/>
    <property type="match status" value="1"/>
</dbReference>
<dbReference type="InterPro" id="IPR013482">
    <property type="entry name" value="Molybde_CF_guanTrfase"/>
</dbReference>
<reference evidence="11 12" key="1">
    <citation type="submission" date="2023-10" db="EMBL/GenBank/DDBJ databases">
        <title>Y20.</title>
        <authorList>
            <person name="Zhang G."/>
            <person name="Ding Y."/>
        </authorList>
    </citation>
    <scope>NUCLEOTIDE SEQUENCE [LARGE SCALE GENOMIC DNA]</scope>
    <source>
        <strain evidence="11 12">Y20</strain>
    </source>
</reference>
<feature type="region of interest" description="Disordered" evidence="8">
    <location>
        <begin position="185"/>
        <end position="210"/>
    </location>
</feature>
<dbReference type="Pfam" id="PF20058">
    <property type="entry name" value="DUF6457"/>
    <property type="match status" value="1"/>
</dbReference>
<dbReference type="GO" id="GO:0005525">
    <property type="term" value="F:GTP binding"/>
    <property type="evidence" value="ECO:0007669"/>
    <property type="project" value="UniProtKB-KW"/>
</dbReference>
<dbReference type="GO" id="GO:0046872">
    <property type="term" value="F:metal ion binding"/>
    <property type="evidence" value="ECO:0007669"/>
    <property type="project" value="UniProtKB-KW"/>
</dbReference>
<keyword evidence="12" id="KW-1185">Reference proteome</keyword>
<gene>
    <name evidence="11" type="ORF">RYJ27_03010</name>
</gene>
<evidence type="ECO:0000256" key="3">
    <source>
        <dbReference type="ARBA" id="ARBA00022723"/>
    </source>
</evidence>
<dbReference type="Proteomes" id="UP001329313">
    <property type="component" value="Chromosome"/>
</dbReference>
<keyword evidence="4" id="KW-0547">Nucleotide-binding</keyword>
<dbReference type="AlphaFoldDB" id="A0AAU0MJ58"/>
<dbReference type="PANTHER" id="PTHR19136:SF81">
    <property type="entry name" value="MOLYBDENUM COFACTOR GUANYLYLTRANSFERASE"/>
    <property type="match status" value="1"/>
</dbReference>
<evidence type="ECO:0000256" key="5">
    <source>
        <dbReference type="ARBA" id="ARBA00022842"/>
    </source>
</evidence>
<dbReference type="InterPro" id="IPR025877">
    <property type="entry name" value="MobA-like_NTP_Trfase"/>
</dbReference>
<keyword evidence="6" id="KW-0342">GTP-binding</keyword>
<evidence type="ECO:0000313" key="11">
    <source>
        <dbReference type="EMBL" id="WOQ70200.1"/>
    </source>
</evidence>
<dbReference type="RefSeq" id="WP_330171281.1">
    <property type="nucleotide sequence ID" value="NZ_CP137080.1"/>
</dbReference>
<accession>A0AAU0MJ58</accession>
<keyword evidence="7" id="KW-0501">Molybdenum cofactor biosynthesis</keyword>
<dbReference type="CDD" id="cd02503">
    <property type="entry name" value="MobA"/>
    <property type="match status" value="1"/>
</dbReference>